<dbReference type="EMBL" id="JAAMPC010000009">
    <property type="protein sequence ID" value="KAG2297530.1"/>
    <property type="molecule type" value="Genomic_DNA"/>
</dbReference>
<feature type="region of interest" description="Disordered" evidence="1">
    <location>
        <begin position="62"/>
        <end position="95"/>
    </location>
</feature>
<accession>A0A8X7S039</accession>
<reference evidence="2 3" key="1">
    <citation type="submission" date="2020-02" db="EMBL/GenBank/DDBJ databases">
        <authorList>
            <person name="Ma Q."/>
            <person name="Huang Y."/>
            <person name="Song X."/>
            <person name="Pei D."/>
        </authorList>
    </citation>
    <scope>NUCLEOTIDE SEQUENCE [LARGE SCALE GENOMIC DNA]</scope>
    <source>
        <strain evidence="2">Sxm20200214</strain>
        <tissue evidence="2">Leaf</tissue>
    </source>
</reference>
<gene>
    <name evidence="2" type="ORF">Bca52824_044199</name>
</gene>
<comment type="caution">
    <text evidence="2">The sequence shown here is derived from an EMBL/GenBank/DDBJ whole genome shotgun (WGS) entry which is preliminary data.</text>
</comment>
<dbReference type="Proteomes" id="UP000886595">
    <property type="component" value="Unassembled WGS sequence"/>
</dbReference>
<sequence>MPRRSDRVEALPMTTRHHSQSRTPQVLDGHSKLRKQGVNEPDRVVLKLAKAHLLADQRVDQMEHWRTAPKPKRKQNYLHGNICRNRRQRMGGQPP</sequence>
<proteinExistence type="predicted"/>
<feature type="compositionally biased region" description="Basic residues" evidence="1">
    <location>
        <begin position="67"/>
        <end position="76"/>
    </location>
</feature>
<evidence type="ECO:0000256" key="1">
    <source>
        <dbReference type="SAM" id="MobiDB-lite"/>
    </source>
</evidence>
<keyword evidence="3" id="KW-1185">Reference proteome</keyword>
<organism evidence="2 3">
    <name type="scientific">Brassica carinata</name>
    <name type="common">Ethiopian mustard</name>
    <name type="synonym">Abyssinian cabbage</name>
    <dbReference type="NCBI Taxonomy" id="52824"/>
    <lineage>
        <taxon>Eukaryota</taxon>
        <taxon>Viridiplantae</taxon>
        <taxon>Streptophyta</taxon>
        <taxon>Embryophyta</taxon>
        <taxon>Tracheophyta</taxon>
        <taxon>Spermatophyta</taxon>
        <taxon>Magnoliopsida</taxon>
        <taxon>eudicotyledons</taxon>
        <taxon>Gunneridae</taxon>
        <taxon>Pentapetalae</taxon>
        <taxon>rosids</taxon>
        <taxon>malvids</taxon>
        <taxon>Brassicales</taxon>
        <taxon>Brassicaceae</taxon>
        <taxon>Brassiceae</taxon>
        <taxon>Brassica</taxon>
    </lineage>
</organism>
<evidence type="ECO:0000313" key="3">
    <source>
        <dbReference type="Proteomes" id="UP000886595"/>
    </source>
</evidence>
<feature type="region of interest" description="Disordered" evidence="1">
    <location>
        <begin position="1"/>
        <end position="28"/>
    </location>
</feature>
<evidence type="ECO:0000313" key="2">
    <source>
        <dbReference type="EMBL" id="KAG2297530.1"/>
    </source>
</evidence>
<name>A0A8X7S039_BRACI</name>
<protein>
    <submittedName>
        <fullName evidence="2">Uncharacterized protein</fullName>
    </submittedName>
</protein>
<dbReference type="AlphaFoldDB" id="A0A8X7S039"/>